<evidence type="ECO:0000259" key="11">
    <source>
        <dbReference type="PROSITE" id="PS50110"/>
    </source>
</evidence>
<evidence type="ECO:0000256" key="4">
    <source>
        <dbReference type="ARBA" id="ARBA00022679"/>
    </source>
</evidence>
<evidence type="ECO:0000256" key="8">
    <source>
        <dbReference type="SAM" id="MobiDB-lite"/>
    </source>
</evidence>
<dbReference type="SMART" id="SM00448">
    <property type="entry name" value="REC"/>
    <property type="match status" value="3"/>
</dbReference>
<keyword evidence="9" id="KW-1133">Transmembrane helix</keyword>
<evidence type="ECO:0000256" key="5">
    <source>
        <dbReference type="ARBA" id="ARBA00022777"/>
    </source>
</evidence>
<dbReference type="CDD" id="cd00156">
    <property type="entry name" value="REC"/>
    <property type="match status" value="1"/>
</dbReference>
<dbReference type="EC" id="2.7.13.3" evidence="2"/>
<dbReference type="InterPro" id="IPR036097">
    <property type="entry name" value="HisK_dim/P_sf"/>
</dbReference>
<evidence type="ECO:0000256" key="7">
    <source>
        <dbReference type="PROSITE-ProRule" id="PRU00169"/>
    </source>
</evidence>
<dbReference type="Pfam" id="PF13185">
    <property type="entry name" value="GAF_2"/>
    <property type="match status" value="1"/>
</dbReference>
<reference evidence="12 13" key="1">
    <citation type="submission" date="2023-08" db="EMBL/GenBank/DDBJ databases">
        <title>Functional and genomic diversity of the sorghum phyllosphere microbiome.</title>
        <authorList>
            <person name="Shade A."/>
        </authorList>
    </citation>
    <scope>NUCLEOTIDE SEQUENCE [LARGE SCALE GENOMIC DNA]</scope>
    <source>
        <strain evidence="12 13">SORGH_AS_0335</strain>
    </source>
</reference>
<dbReference type="InterPro" id="IPR005467">
    <property type="entry name" value="His_kinase_dom"/>
</dbReference>
<protein>
    <recommendedName>
        <fullName evidence="2">histidine kinase</fullName>
        <ecNumber evidence="2">2.7.13.3</ecNumber>
    </recommendedName>
</protein>
<feature type="domain" description="Response regulatory" evidence="11">
    <location>
        <begin position="897"/>
        <end position="1013"/>
    </location>
</feature>
<feature type="domain" description="Response regulatory" evidence="11">
    <location>
        <begin position="1043"/>
        <end position="1165"/>
    </location>
</feature>
<keyword evidence="3 7" id="KW-0597">Phosphoprotein</keyword>
<feature type="region of interest" description="Disordered" evidence="8">
    <location>
        <begin position="402"/>
        <end position="445"/>
    </location>
</feature>
<gene>
    <name evidence="12" type="ORF">QE399_002041</name>
</gene>
<feature type="region of interest" description="Disordered" evidence="8">
    <location>
        <begin position="710"/>
        <end position="734"/>
    </location>
</feature>
<dbReference type="InterPro" id="IPR036890">
    <property type="entry name" value="HATPase_C_sf"/>
</dbReference>
<dbReference type="GO" id="GO:0016301">
    <property type="term" value="F:kinase activity"/>
    <property type="evidence" value="ECO:0007669"/>
    <property type="project" value="UniProtKB-KW"/>
</dbReference>
<feature type="modified residue" description="4-aspartylphosphate" evidence="7">
    <location>
        <position position="824"/>
    </location>
</feature>
<feature type="modified residue" description="4-aspartylphosphate" evidence="7">
    <location>
        <position position="1098"/>
    </location>
</feature>
<keyword evidence="13" id="KW-1185">Reference proteome</keyword>
<dbReference type="Pfam" id="PF00072">
    <property type="entry name" value="Response_reg"/>
    <property type="match status" value="3"/>
</dbReference>
<comment type="catalytic activity">
    <reaction evidence="1">
        <text>ATP + protein L-histidine = ADP + protein N-phospho-L-histidine.</text>
        <dbReference type="EC" id="2.7.13.3"/>
    </reaction>
</comment>
<dbReference type="Gene3D" id="3.40.50.2300">
    <property type="match status" value="3"/>
</dbReference>
<dbReference type="Gene3D" id="3.30.565.10">
    <property type="entry name" value="Histidine kinase-like ATPase, C-terminal domain"/>
    <property type="match status" value="1"/>
</dbReference>
<keyword evidence="4" id="KW-0808">Transferase</keyword>
<dbReference type="Pfam" id="PF05227">
    <property type="entry name" value="CHASE3"/>
    <property type="match status" value="1"/>
</dbReference>
<evidence type="ECO:0000313" key="12">
    <source>
        <dbReference type="EMBL" id="MDR6214352.1"/>
    </source>
</evidence>
<dbReference type="SMART" id="SM00388">
    <property type="entry name" value="HisKA"/>
    <property type="match status" value="1"/>
</dbReference>
<keyword evidence="5 12" id="KW-0418">Kinase</keyword>
<dbReference type="InterPro" id="IPR003018">
    <property type="entry name" value="GAF"/>
</dbReference>
<dbReference type="CDD" id="cd17546">
    <property type="entry name" value="REC_hyHK_CKI1_RcsC-like"/>
    <property type="match status" value="1"/>
</dbReference>
<feature type="transmembrane region" description="Helical" evidence="9">
    <location>
        <begin position="194"/>
        <end position="216"/>
    </location>
</feature>
<feature type="compositionally biased region" description="Polar residues" evidence="8">
    <location>
        <begin position="418"/>
        <end position="441"/>
    </location>
</feature>
<keyword evidence="9" id="KW-0812">Transmembrane</keyword>
<dbReference type="PANTHER" id="PTHR45339:SF1">
    <property type="entry name" value="HYBRID SIGNAL TRANSDUCTION HISTIDINE KINASE J"/>
    <property type="match status" value="1"/>
</dbReference>
<dbReference type="InterPro" id="IPR004358">
    <property type="entry name" value="Sig_transdc_His_kin-like_C"/>
</dbReference>
<dbReference type="RefSeq" id="WP_309828476.1">
    <property type="nucleotide sequence ID" value="NZ_JAVIZX010000001.1"/>
</dbReference>
<evidence type="ECO:0000313" key="13">
    <source>
        <dbReference type="Proteomes" id="UP001267710"/>
    </source>
</evidence>
<dbReference type="PROSITE" id="PS50110">
    <property type="entry name" value="RESPONSE_REGULATORY"/>
    <property type="match status" value="3"/>
</dbReference>
<keyword evidence="9" id="KW-0472">Membrane</keyword>
<evidence type="ECO:0000256" key="9">
    <source>
        <dbReference type="SAM" id="Phobius"/>
    </source>
</evidence>
<feature type="domain" description="Response regulatory" evidence="11">
    <location>
        <begin position="775"/>
        <end position="888"/>
    </location>
</feature>
<dbReference type="Proteomes" id="UP001267710">
    <property type="component" value="Unassembled WGS sequence"/>
</dbReference>
<dbReference type="PANTHER" id="PTHR45339">
    <property type="entry name" value="HYBRID SIGNAL TRANSDUCTION HISTIDINE KINASE J"/>
    <property type="match status" value="1"/>
</dbReference>
<dbReference type="InterPro" id="IPR003594">
    <property type="entry name" value="HATPase_dom"/>
</dbReference>
<dbReference type="EMBL" id="JAVIZX010000001">
    <property type="protein sequence ID" value="MDR6214352.1"/>
    <property type="molecule type" value="Genomic_DNA"/>
</dbReference>
<dbReference type="Gene3D" id="1.10.287.130">
    <property type="match status" value="1"/>
</dbReference>
<name>A0ABU1IC41_9BURK</name>
<dbReference type="Pfam" id="PF00512">
    <property type="entry name" value="HisKA"/>
    <property type="match status" value="1"/>
</dbReference>
<dbReference type="CDD" id="cd19410">
    <property type="entry name" value="HK9-like_sensor"/>
    <property type="match status" value="1"/>
</dbReference>
<keyword evidence="6" id="KW-0902">Two-component regulatory system</keyword>
<sequence length="1167" mass="128134">MTPSSFAEERQRGQRRVMPLQLLIGFVLAALATATMALFTYQSQVQRSEAVEKMNAAVETISQLQAVLNTMKNAETGQRGYLLTGEDRYLEPFNTAAMALGQELQRLAVLTQDRPLQVRRFDQLKRLTSQKMQELEDTIALQRAGKRDEAVALVRSDLGLLSMDNIRNVLREMLMAERQELESRRKAWEEAASFAAYLMWGSSVVLLLLIGGSAAMTAADHRSKARENWIKSGLVGLGGRLQGDHRLQDLGPMALEYLAGWLGAKIGAVYVTEGHGLYQRMGGYALPDGSARGQIVKGEGLVGQAAQSRQLLHVQDVPKDYLPVVSGTGSSAPAEIVLVPTVHNGVAHAVIELGFFRKVNASDLDFLSRASEQLALAIRSAIDRTKLEALLEETQRQAEELQAQQEELRVSNEELEQQSRMLQESQAQMEAQQTELEQSNAQLEEQTQQLEYQKQQLLRAQDALTGKARDLELASQYKSEFLANMSHELRTPLNSSLILAKLLADNKQGNLSPDQVKYAQTIHAAGNDLLTLINDILDLAKIEAGQATMSIEEISLQKAVQAVADPLRALAEDKHLTFSAVVEPGAPARIESDPQRLAQILKNLLSNAIKFTDQGEVTLRVSANADGTVSFAVHDTGIGIEEHQRELIFEAFRQADGSTHRKYGGTGLGLSISRDLAQRLGGDITVQSTPGQGSVFTLILPAAAPRQSEASAAASTEATATARPTARAMASPTLAPAAPAPVPALAAAEPAAVPQRRVPGAVPDDRDALQPGKRVMLVVEDDVRFARILYDLAREMDFQCIVTHTGGEGLAAALEYMPSAVVLDMNLPDFSGLGVLDQLKRNPATRHIPVHVVSVADYAQEALGRGAIGYALKPVKREELVHALERMEAKFTQSMRRVLVVEDDDRQRESVGHLLANGDVEIVGAETAQRALELLRSTTFDCMVMDLNLPDLSGYELLEQMAEQEDVAFPPVIVYTGRSLSRDEEQQLRRFSKSIIIKDARSPERLLDEVTLFLHQVESTLPMERRKMLQAARDRDSTFDGRTILVVEDDVRNVFALSSVLEPTGARVEIARNGREALEALERAASPGAAAVDLVLMDIMMPEMDGFTAMKEIRKRSEWRRLPIIALTAKAMKDDQEKCLAAGANDYIAKPLDVEKLLSLVRVWMPK</sequence>
<dbReference type="InterPro" id="IPR029016">
    <property type="entry name" value="GAF-like_dom_sf"/>
</dbReference>
<dbReference type="PRINTS" id="PR00344">
    <property type="entry name" value="BCTRLSENSOR"/>
</dbReference>
<accession>A0ABU1IC41</accession>
<dbReference type="SUPFAM" id="SSF47384">
    <property type="entry name" value="Homodimeric domain of signal transducing histidine kinase"/>
    <property type="match status" value="1"/>
</dbReference>
<dbReference type="SMART" id="SM00387">
    <property type="entry name" value="HATPase_c"/>
    <property type="match status" value="1"/>
</dbReference>
<dbReference type="InterPro" id="IPR003661">
    <property type="entry name" value="HisK_dim/P_dom"/>
</dbReference>
<evidence type="ECO:0000256" key="2">
    <source>
        <dbReference type="ARBA" id="ARBA00012438"/>
    </source>
</evidence>
<evidence type="ECO:0000259" key="10">
    <source>
        <dbReference type="PROSITE" id="PS50109"/>
    </source>
</evidence>
<dbReference type="CDD" id="cd16922">
    <property type="entry name" value="HATPase_EvgS-ArcB-TorS-like"/>
    <property type="match status" value="1"/>
</dbReference>
<dbReference type="PROSITE" id="PS50109">
    <property type="entry name" value="HIS_KIN"/>
    <property type="match status" value="1"/>
</dbReference>
<dbReference type="InterPro" id="IPR011006">
    <property type="entry name" value="CheY-like_superfamily"/>
</dbReference>
<dbReference type="Pfam" id="PF02518">
    <property type="entry name" value="HATPase_c"/>
    <property type="match status" value="1"/>
</dbReference>
<comment type="caution">
    <text evidence="12">The sequence shown here is derived from an EMBL/GenBank/DDBJ whole genome shotgun (WGS) entry which is preliminary data.</text>
</comment>
<dbReference type="SUPFAM" id="SSF52172">
    <property type="entry name" value="CheY-like"/>
    <property type="match status" value="3"/>
</dbReference>
<evidence type="ECO:0000256" key="1">
    <source>
        <dbReference type="ARBA" id="ARBA00000085"/>
    </source>
</evidence>
<dbReference type="SUPFAM" id="SSF55874">
    <property type="entry name" value="ATPase domain of HSP90 chaperone/DNA topoisomerase II/histidine kinase"/>
    <property type="match status" value="1"/>
</dbReference>
<dbReference type="InterPro" id="IPR007891">
    <property type="entry name" value="CHASE3"/>
</dbReference>
<feature type="domain" description="Histidine kinase" evidence="10">
    <location>
        <begin position="484"/>
        <end position="704"/>
    </location>
</feature>
<dbReference type="InterPro" id="IPR001789">
    <property type="entry name" value="Sig_transdc_resp-reg_receiver"/>
</dbReference>
<proteinExistence type="predicted"/>
<evidence type="ECO:0000256" key="3">
    <source>
        <dbReference type="ARBA" id="ARBA00022553"/>
    </source>
</evidence>
<feature type="transmembrane region" description="Helical" evidence="9">
    <location>
        <begin position="20"/>
        <end position="41"/>
    </location>
</feature>
<evidence type="ECO:0000256" key="6">
    <source>
        <dbReference type="ARBA" id="ARBA00023012"/>
    </source>
</evidence>
<dbReference type="CDD" id="cd00082">
    <property type="entry name" value="HisKA"/>
    <property type="match status" value="1"/>
</dbReference>
<dbReference type="Gene3D" id="3.30.450.40">
    <property type="match status" value="1"/>
</dbReference>
<feature type="modified residue" description="4-aspartylphosphate" evidence="7">
    <location>
        <position position="946"/>
    </location>
</feature>
<dbReference type="SMART" id="SM00065">
    <property type="entry name" value="GAF"/>
    <property type="match status" value="1"/>
</dbReference>
<dbReference type="SUPFAM" id="SSF55781">
    <property type="entry name" value="GAF domain-like"/>
    <property type="match status" value="1"/>
</dbReference>
<organism evidence="12 13">
    <name type="scientific">Paracidovorax wautersii</name>
    <dbReference type="NCBI Taxonomy" id="1177982"/>
    <lineage>
        <taxon>Bacteria</taxon>
        <taxon>Pseudomonadati</taxon>
        <taxon>Pseudomonadota</taxon>
        <taxon>Betaproteobacteria</taxon>
        <taxon>Burkholderiales</taxon>
        <taxon>Comamonadaceae</taxon>
        <taxon>Paracidovorax</taxon>
    </lineage>
</organism>